<gene>
    <name evidence="2" type="ORF">R1sor_021505</name>
</gene>
<dbReference type="EMBL" id="JBJQOH010000007">
    <property type="protein sequence ID" value="KAL3678549.1"/>
    <property type="molecule type" value="Genomic_DNA"/>
</dbReference>
<organism evidence="2 3">
    <name type="scientific">Riccia sorocarpa</name>
    <dbReference type="NCBI Taxonomy" id="122646"/>
    <lineage>
        <taxon>Eukaryota</taxon>
        <taxon>Viridiplantae</taxon>
        <taxon>Streptophyta</taxon>
        <taxon>Embryophyta</taxon>
        <taxon>Marchantiophyta</taxon>
        <taxon>Marchantiopsida</taxon>
        <taxon>Marchantiidae</taxon>
        <taxon>Marchantiales</taxon>
        <taxon>Ricciaceae</taxon>
        <taxon>Riccia</taxon>
    </lineage>
</organism>
<feature type="region of interest" description="Disordered" evidence="1">
    <location>
        <begin position="127"/>
        <end position="157"/>
    </location>
</feature>
<evidence type="ECO:0000313" key="2">
    <source>
        <dbReference type="EMBL" id="KAL3678549.1"/>
    </source>
</evidence>
<proteinExistence type="predicted"/>
<comment type="caution">
    <text evidence="2">The sequence shown here is derived from an EMBL/GenBank/DDBJ whole genome shotgun (WGS) entry which is preliminary data.</text>
</comment>
<protein>
    <submittedName>
        <fullName evidence="2">Uncharacterized protein</fullName>
    </submittedName>
</protein>
<keyword evidence="3" id="KW-1185">Reference proteome</keyword>
<accession>A0ABD3GLG8</accession>
<feature type="compositionally biased region" description="Basic and acidic residues" evidence="1">
    <location>
        <begin position="132"/>
        <end position="157"/>
    </location>
</feature>
<dbReference type="Proteomes" id="UP001633002">
    <property type="component" value="Unassembled WGS sequence"/>
</dbReference>
<evidence type="ECO:0000256" key="1">
    <source>
        <dbReference type="SAM" id="MobiDB-lite"/>
    </source>
</evidence>
<dbReference type="AlphaFoldDB" id="A0ABD3GLG8"/>
<reference evidence="2 3" key="1">
    <citation type="submission" date="2024-09" db="EMBL/GenBank/DDBJ databases">
        <title>Chromosome-scale assembly of Riccia sorocarpa.</title>
        <authorList>
            <person name="Paukszto L."/>
        </authorList>
    </citation>
    <scope>NUCLEOTIDE SEQUENCE [LARGE SCALE GENOMIC DNA]</scope>
    <source>
        <strain evidence="2">LP-2024</strain>
        <tissue evidence="2">Aerial parts of the thallus</tissue>
    </source>
</reference>
<name>A0ABD3GLG8_9MARC</name>
<evidence type="ECO:0000313" key="3">
    <source>
        <dbReference type="Proteomes" id="UP001633002"/>
    </source>
</evidence>
<sequence length="326" mass="36716">MGPTKEELSLVMQKPRWEIVEDLLTRLIQALEGNLKIACDLEELGQHDAPPEEIVEDVLTRISRARARREMVEGRMTRFSEVMKKNAKIACDIQALGQHEAPAEEIVEDLLTRISEALEENANMTCDYQPLGKHDAPPRGEAPAKNRSEENIKPDRAASRLTTDSRVYLVASVTIPINQGCRLAMVAIGSKNGVLQFWSRCAQGLGQAAQVLRNSYFERLHPFLATWAIPLHRYSVACGTHLDVWRRLDSAQCAIFHLFDLSQLPTPQAKAPRKQSTYPNIYNLKEPRTVPSIQKELQEVAMFFTAVDFILIEGSGDHNRGYESLD</sequence>